<dbReference type="AlphaFoldDB" id="A0A5C6CGJ4"/>
<dbReference type="EMBL" id="SJPT01000003">
    <property type="protein sequence ID" value="TWU24023.1"/>
    <property type="molecule type" value="Genomic_DNA"/>
</dbReference>
<gene>
    <name evidence="1" type="ORF">Pla52o_19460</name>
</gene>
<keyword evidence="2" id="KW-1185">Reference proteome</keyword>
<comment type="caution">
    <text evidence="1">The sequence shown here is derived from an EMBL/GenBank/DDBJ whole genome shotgun (WGS) entry which is preliminary data.</text>
</comment>
<reference evidence="1 2" key="1">
    <citation type="submission" date="2019-02" db="EMBL/GenBank/DDBJ databases">
        <title>Deep-cultivation of Planctomycetes and their phenomic and genomic characterization uncovers novel biology.</title>
        <authorList>
            <person name="Wiegand S."/>
            <person name="Jogler M."/>
            <person name="Boedeker C."/>
            <person name="Pinto D."/>
            <person name="Vollmers J."/>
            <person name="Rivas-Marin E."/>
            <person name="Kohn T."/>
            <person name="Peeters S.H."/>
            <person name="Heuer A."/>
            <person name="Rast P."/>
            <person name="Oberbeckmann S."/>
            <person name="Bunk B."/>
            <person name="Jeske O."/>
            <person name="Meyerdierks A."/>
            <person name="Storesund J.E."/>
            <person name="Kallscheuer N."/>
            <person name="Luecker S."/>
            <person name="Lage O.M."/>
            <person name="Pohl T."/>
            <person name="Merkel B.J."/>
            <person name="Hornburger P."/>
            <person name="Mueller R.-W."/>
            <person name="Bruemmer F."/>
            <person name="Labrenz M."/>
            <person name="Spormann A.M."/>
            <person name="Op Den Camp H."/>
            <person name="Overmann J."/>
            <person name="Amann R."/>
            <person name="Jetten M.S.M."/>
            <person name="Mascher T."/>
            <person name="Medema M.H."/>
            <person name="Devos D.P."/>
            <person name="Kaster A.-K."/>
            <person name="Ovreas L."/>
            <person name="Rohde M."/>
            <person name="Galperin M.Y."/>
            <person name="Jogler C."/>
        </authorList>
    </citation>
    <scope>NUCLEOTIDE SEQUENCE [LARGE SCALE GENOMIC DNA]</scope>
    <source>
        <strain evidence="1 2">Pla52o</strain>
    </source>
</reference>
<organism evidence="1 2">
    <name type="scientific">Novipirellula galeiformis</name>
    <dbReference type="NCBI Taxonomy" id="2528004"/>
    <lineage>
        <taxon>Bacteria</taxon>
        <taxon>Pseudomonadati</taxon>
        <taxon>Planctomycetota</taxon>
        <taxon>Planctomycetia</taxon>
        <taxon>Pirellulales</taxon>
        <taxon>Pirellulaceae</taxon>
        <taxon>Novipirellula</taxon>
    </lineage>
</organism>
<sequence>MIVGQNDLEPNHPDLYNHSAKTTYLSTSRNGGLVILRFVPQRMHYARTLASSALSSSPVFTPLANQG</sequence>
<evidence type="ECO:0000313" key="1">
    <source>
        <dbReference type="EMBL" id="TWU24023.1"/>
    </source>
</evidence>
<accession>A0A5C6CGJ4</accession>
<name>A0A5C6CGJ4_9BACT</name>
<protein>
    <submittedName>
        <fullName evidence="1">Uncharacterized protein</fullName>
    </submittedName>
</protein>
<proteinExistence type="predicted"/>
<evidence type="ECO:0000313" key="2">
    <source>
        <dbReference type="Proteomes" id="UP000316304"/>
    </source>
</evidence>
<dbReference type="Proteomes" id="UP000316304">
    <property type="component" value="Unassembled WGS sequence"/>
</dbReference>